<feature type="transmembrane region" description="Helical" evidence="2">
    <location>
        <begin position="68"/>
        <end position="86"/>
    </location>
</feature>
<feature type="region of interest" description="Disordered" evidence="1">
    <location>
        <begin position="1"/>
        <end position="28"/>
    </location>
</feature>
<dbReference type="EMBL" id="SUTE01000024">
    <property type="protein sequence ID" value="MBE6504693.1"/>
    <property type="molecule type" value="Genomic_DNA"/>
</dbReference>
<proteinExistence type="predicted"/>
<keyword evidence="2" id="KW-0812">Transmembrane</keyword>
<name>A0A8T3VH81_9EURY</name>
<dbReference type="RefSeq" id="WP_303736337.1">
    <property type="nucleotide sequence ID" value="NZ_SUTE01000024.1"/>
</dbReference>
<reference evidence="3" key="1">
    <citation type="submission" date="2019-04" db="EMBL/GenBank/DDBJ databases">
        <title>Evolution of Biomass-Degrading Anaerobic Consortia Revealed by Metagenomics.</title>
        <authorList>
            <person name="Peng X."/>
        </authorList>
    </citation>
    <scope>NUCLEOTIDE SEQUENCE</scope>
    <source>
        <strain evidence="3">SIG12</strain>
    </source>
</reference>
<evidence type="ECO:0000313" key="3">
    <source>
        <dbReference type="EMBL" id="MBE6504693.1"/>
    </source>
</evidence>
<evidence type="ECO:0000256" key="2">
    <source>
        <dbReference type="SAM" id="Phobius"/>
    </source>
</evidence>
<dbReference type="InterPro" id="IPR007509">
    <property type="entry name" value="DUF515"/>
</dbReference>
<dbReference type="Proteomes" id="UP000762703">
    <property type="component" value="Unassembled WGS sequence"/>
</dbReference>
<evidence type="ECO:0000256" key="1">
    <source>
        <dbReference type="SAM" id="MobiDB-lite"/>
    </source>
</evidence>
<sequence length="387" mass="43509">MKKENKPSYPKGFGELNDLKNQEIPRPKLKEKEELTPIEKFNEKLRTLFKDKGNYSVNDEKKRKIGKIIMTIIVLTLIISAYYFLIYEPAQQELNEAKTAKLNELHGLYKGPMADAGSVFKIEGEINDAKSLYDVESINVEKQATADWKKFHINAIHRNTDQFNRTMEVYENNSRNIIMPASEAIDFVNGNTAHKLCEVTFEKPNTVSVPILVSRLQAGAGLVNVGSIVDIYKNNNNSYFNDSADLNKSEADVSGCTVLSIMRYEDNGEIESEYTKGNTIVQGNNTNPNENSQTFSSNVLEMLKGAIINGYDEKSTVDMLNSYGVKLSNYERQINLGDLDAEYMLLLEVPQDKVNFIITNMDSIVLTIPTTKAPSWMAGEISSTYTG</sequence>
<comment type="caution">
    <text evidence="3">The sequence shown here is derived from an EMBL/GenBank/DDBJ whole genome shotgun (WGS) entry which is preliminary data.</text>
</comment>
<organism evidence="3 4">
    <name type="scientific">Methanobrevibacter millerae</name>
    <dbReference type="NCBI Taxonomy" id="230361"/>
    <lineage>
        <taxon>Archaea</taxon>
        <taxon>Methanobacteriati</taxon>
        <taxon>Methanobacteriota</taxon>
        <taxon>Methanomada group</taxon>
        <taxon>Methanobacteria</taxon>
        <taxon>Methanobacteriales</taxon>
        <taxon>Methanobacteriaceae</taxon>
        <taxon>Methanobrevibacter</taxon>
    </lineage>
</organism>
<feature type="compositionally biased region" description="Basic and acidic residues" evidence="1">
    <location>
        <begin position="17"/>
        <end position="28"/>
    </location>
</feature>
<protein>
    <submittedName>
        <fullName evidence="3">DUF515 domain-containing protein</fullName>
    </submittedName>
</protein>
<dbReference type="Pfam" id="PF04415">
    <property type="entry name" value="DUF515"/>
    <property type="match status" value="1"/>
</dbReference>
<gene>
    <name evidence="3" type="ORF">E7Z73_02965</name>
</gene>
<keyword evidence="2" id="KW-0472">Membrane</keyword>
<evidence type="ECO:0000313" key="4">
    <source>
        <dbReference type="Proteomes" id="UP000762703"/>
    </source>
</evidence>
<dbReference type="AlphaFoldDB" id="A0A8T3VH81"/>
<accession>A0A8T3VH81</accession>
<keyword evidence="2" id="KW-1133">Transmembrane helix</keyword>